<sequence length="244" mass="27359">MCVDLDDDFVLRARPQHLFDVDFVARPPLELSPRQVTSIRLADAVGDALGVPRETAQLHLKTIRAAKEITFKGFGRSAAAMTPLDASRLLIAMAGSYFVKDATAVVKRFGRLKPITQRTRVTETLEDCLAKRLAELPMDVRPAEVERHSPEWHQRFGSTRLAETALQLLDPMPRGEESDKLDRYAILRWLNQRGRAEVVVFGPQGAKQLERGTEIADLLDLQEWAGSTIPSISDLRFRKPFSAS</sequence>
<organism evidence="1 2">
    <name type="scientific">Bradyrhizobium vignae</name>
    <dbReference type="NCBI Taxonomy" id="1549949"/>
    <lineage>
        <taxon>Bacteria</taxon>
        <taxon>Pseudomonadati</taxon>
        <taxon>Pseudomonadota</taxon>
        <taxon>Alphaproteobacteria</taxon>
        <taxon>Hyphomicrobiales</taxon>
        <taxon>Nitrobacteraceae</taxon>
        <taxon>Bradyrhizobium</taxon>
    </lineage>
</organism>
<keyword evidence="2" id="KW-1185">Reference proteome</keyword>
<dbReference type="Proteomes" id="UP000669317">
    <property type="component" value="Unassembled WGS sequence"/>
</dbReference>
<protein>
    <submittedName>
        <fullName evidence="1">Uncharacterized protein</fullName>
    </submittedName>
</protein>
<reference evidence="1 2" key="1">
    <citation type="submission" date="2021-03" db="EMBL/GenBank/DDBJ databases">
        <title>Genome Sequence of Bradyrhizobium vignae strain ISRA400.</title>
        <authorList>
            <person name="Tisa L.S."/>
            <person name="Svistoonoff S."/>
            <person name="Hocher V."/>
            <person name="Fall S."/>
            <person name="Zaiya A."/>
            <person name="Naing D."/>
            <person name="Niang N."/>
            <person name="Diouf A."/>
            <person name="Dasylva M.C."/>
            <person name="Toure O."/>
            <person name="Gueye M."/>
            <person name="Gully D."/>
            <person name="Tisseyre P."/>
            <person name="Simpson S."/>
            <person name="Morris K."/>
            <person name="Thomas W.K."/>
        </authorList>
    </citation>
    <scope>NUCLEOTIDE SEQUENCE [LARGE SCALE GENOMIC DNA]</scope>
    <source>
        <strain evidence="1 2">ISRA400</strain>
    </source>
</reference>
<evidence type="ECO:0000313" key="1">
    <source>
        <dbReference type="EMBL" id="MBP0111721.1"/>
    </source>
</evidence>
<dbReference type="RefSeq" id="WP_209295050.1">
    <property type="nucleotide sequence ID" value="NZ_JAGIKT010000022.1"/>
</dbReference>
<comment type="caution">
    <text evidence="1">The sequence shown here is derived from an EMBL/GenBank/DDBJ whole genome shotgun (WGS) entry which is preliminary data.</text>
</comment>
<accession>A0ABS3ZUL3</accession>
<name>A0ABS3ZUL3_9BRAD</name>
<evidence type="ECO:0000313" key="2">
    <source>
        <dbReference type="Proteomes" id="UP000669317"/>
    </source>
</evidence>
<gene>
    <name evidence="1" type="ORF">JWS04_11625</name>
</gene>
<proteinExistence type="predicted"/>
<dbReference type="EMBL" id="JAGIKT010000022">
    <property type="protein sequence ID" value="MBP0111721.1"/>
    <property type="molecule type" value="Genomic_DNA"/>
</dbReference>